<dbReference type="GO" id="GO:0000209">
    <property type="term" value="P:protein polyubiquitination"/>
    <property type="evidence" value="ECO:0007669"/>
    <property type="project" value="TreeGrafter"/>
</dbReference>
<feature type="repeat" description="WD" evidence="5">
    <location>
        <begin position="63"/>
        <end position="105"/>
    </location>
</feature>
<proteinExistence type="predicted"/>
<accession>A0A1E3QZM9</accession>
<evidence type="ECO:0000256" key="4">
    <source>
        <dbReference type="ARBA" id="ARBA00023204"/>
    </source>
</evidence>
<feature type="repeat" description="WD" evidence="5">
    <location>
        <begin position="278"/>
        <end position="312"/>
    </location>
</feature>
<dbReference type="GO" id="GO:0006283">
    <property type="term" value="P:transcription-coupled nucleotide-excision repair"/>
    <property type="evidence" value="ECO:0007669"/>
    <property type="project" value="InterPro"/>
</dbReference>
<feature type="repeat" description="WD" evidence="5">
    <location>
        <begin position="121"/>
        <end position="163"/>
    </location>
</feature>
<dbReference type="InterPro" id="IPR042238">
    <property type="entry name" value="Rad28/ERCC8/Ckn1/ATCSA-1"/>
</dbReference>
<reference evidence="7" key="1">
    <citation type="submission" date="2016-05" db="EMBL/GenBank/DDBJ databases">
        <title>Comparative genomics of biotechnologically important yeasts.</title>
        <authorList>
            <consortium name="DOE Joint Genome Institute"/>
            <person name="Riley R."/>
            <person name="Haridas S."/>
            <person name="Wolfe K.H."/>
            <person name="Lopes M.R."/>
            <person name="Hittinger C.T."/>
            <person name="Goker M."/>
            <person name="Salamov A."/>
            <person name="Wisecaver J."/>
            <person name="Long T.M."/>
            <person name="Aerts A.L."/>
            <person name="Barry K."/>
            <person name="Choi C."/>
            <person name="Clum A."/>
            <person name="Coughlan A.Y."/>
            <person name="Deshpande S."/>
            <person name="Douglass A.P."/>
            <person name="Hanson S.J."/>
            <person name="Klenk H.-P."/>
            <person name="Labutti K."/>
            <person name="Lapidus A."/>
            <person name="Lindquist E."/>
            <person name="Lipzen A."/>
            <person name="Meier-Kolthoff J.P."/>
            <person name="Ohm R.A."/>
            <person name="Otillar R.P."/>
            <person name="Pangilinan J."/>
            <person name="Peng Y."/>
            <person name="Rokas A."/>
            <person name="Rosa C.A."/>
            <person name="Scheuner C."/>
            <person name="Sibirny A.A."/>
            <person name="Slot J.C."/>
            <person name="Stielow J.B."/>
            <person name="Sun H."/>
            <person name="Kurtzman C.P."/>
            <person name="Blackwell M."/>
            <person name="Grigoriev I.V."/>
            <person name="Jeffries T.W."/>
        </authorList>
    </citation>
    <scope>NUCLEOTIDE SEQUENCE [LARGE SCALE GENOMIC DNA]</scope>
    <source>
        <strain evidence="7">NRRL Y-12698</strain>
    </source>
</reference>
<dbReference type="InterPro" id="IPR020472">
    <property type="entry name" value="WD40_PAC1"/>
</dbReference>
<dbReference type="PROSITE" id="PS00678">
    <property type="entry name" value="WD_REPEATS_1"/>
    <property type="match status" value="3"/>
</dbReference>
<dbReference type="GO" id="GO:0043161">
    <property type="term" value="P:proteasome-mediated ubiquitin-dependent protein catabolic process"/>
    <property type="evidence" value="ECO:0007669"/>
    <property type="project" value="TreeGrafter"/>
</dbReference>
<dbReference type="PROSITE" id="PS50294">
    <property type="entry name" value="WD_REPEATS_REGION"/>
    <property type="match status" value="4"/>
</dbReference>
<dbReference type="InterPro" id="IPR019775">
    <property type="entry name" value="WD40_repeat_CS"/>
</dbReference>
<evidence type="ECO:0000313" key="6">
    <source>
        <dbReference type="EMBL" id="ODQ83149.1"/>
    </source>
</evidence>
<keyword evidence="4" id="KW-0234">DNA repair</keyword>
<evidence type="ECO:0000256" key="3">
    <source>
        <dbReference type="ARBA" id="ARBA00022763"/>
    </source>
</evidence>
<evidence type="ECO:0000313" key="7">
    <source>
        <dbReference type="Proteomes" id="UP000094336"/>
    </source>
</evidence>
<keyword evidence="7" id="KW-1185">Reference proteome</keyword>
<sequence>MENYTVANKTATVIQSPEAFTRNMHSLVLDRILGKIRPLEFSTVLTEAHYTNLTHTNNPEFPVLSHLGAINTLSLERLENRFLLSGGADAVIKIWDTRSCDPVNSPYDSDKVVTVALIPKKVAHTFGVSCVKWWPFDNEMFVSSSFDHTVKIWDTNSMEAVHAFDLEHRLYHMDLSSTGQQTLVATASDFPLIRLLDLRTTSASHTLPGHRGKVLAVKWSPTDPNILVSGGSDGELKLWDIRRSNCCVCRFDMYRTSETHPIAPTDNRIRSENEGRAVKAHLGPLNGIVWIDNGAGIITTGNDEKVRVWDLEPKGGVNKLTNFGPLIRNKYLQNLTPCLSPATETELQYLLYPSDNGDIFVYRVTDGKMVKRLSRGPKTPRSCCIEYAGNHSGTYYTGNLEGEISTWGPEAAHPIIDNHVHYDNNEGGEDVLIRIQNEIEARRILADSEF</sequence>
<evidence type="ECO:0000256" key="5">
    <source>
        <dbReference type="PROSITE-ProRule" id="PRU00221"/>
    </source>
</evidence>
<dbReference type="STRING" id="984486.A0A1E3QZM9"/>
<dbReference type="PANTHER" id="PTHR46202:SF1">
    <property type="entry name" value="DNA EXCISION REPAIR PROTEIN ERCC-8"/>
    <property type="match status" value="1"/>
</dbReference>
<dbReference type="Gene3D" id="2.130.10.10">
    <property type="entry name" value="YVTN repeat-like/Quinoprotein amine dehydrogenase"/>
    <property type="match status" value="1"/>
</dbReference>
<gene>
    <name evidence="6" type="ORF">BABINDRAFT_159597</name>
</gene>
<protein>
    <submittedName>
        <fullName evidence="6">Uncharacterized protein</fullName>
    </submittedName>
</protein>
<dbReference type="OrthoDB" id="361494at2759"/>
<dbReference type="PROSITE" id="PS50082">
    <property type="entry name" value="WD_REPEATS_2"/>
    <property type="match status" value="4"/>
</dbReference>
<dbReference type="GO" id="GO:0031464">
    <property type="term" value="C:Cul4A-RING E3 ubiquitin ligase complex"/>
    <property type="evidence" value="ECO:0007669"/>
    <property type="project" value="TreeGrafter"/>
</dbReference>
<dbReference type="PANTHER" id="PTHR46202">
    <property type="entry name" value="DNA EXCISION REPAIR PROTEIN ERCC-8"/>
    <property type="match status" value="1"/>
</dbReference>
<keyword evidence="3" id="KW-0227">DNA damage</keyword>
<dbReference type="GeneID" id="30145614"/>
<evidence type="ECO:0000256" key="1">
    <source>
        <dbReference type="ARBA" id="ARBA00022574"/>
    </source>
</evidence>
<dbReference type="SMART" id="SM00320">
    <property type="entry name" value="WD40"/>
    <property type="match status" value="4"/>
</dbReference>
<dbReference type="Pfam" id="PF00400">
    <property type="entry name" value="WD40"/>
    <property type="match status" value="4"/>
</dbReference>
<feature type="repeat" description="WD" evidence="5">
    <location>
        <begin position="207"/>
        <end position="242"/>
    </location>
</feature>
<dbReference type="GO" id="GO:0000109">
    <property type="term" value="C:nucleotide-excision repair complex"/>
    <property type="evidence" value="ECO:0007669"/>
    <property type="project" value="TreeGrafter"/>
</dbReference>
<keyword evidence="2" id="KW-0677">Repeat</keyword>
<dbReference type="EMBL" id="KV454426">
    <property type="protein sequence ID" value="ODQ83149.1"/>
    <property type="molecule type" value="Genomic_DNA"/>
</dbReference>
<dbReference type="InterPro" id="IPR036322">
    <property type="entry name" value="WD40_repeat_dom_sf"/>
</dbReference>
<keyword evidence="1 5" id="KW-0853">WD repeat</keyword>
<dbReference type="PRINTS" id="PR00320">
    <property type="entry name" value="GPROTEINBRPT"/>
</dbReference>
<name>A0A1E3QZM9_9ASCO</name>
<dbReference type="InterPro" id="IPR015943">
    <property type="entry name" value="WD40/YVTN_repeat-like_dom_sf"/>
</dbReference>
<organism evidence="6 7">
    <name type="scientific">Babjeviella inositovora NRRL Y-12698</name>
    <dbReference type="NCBI Taxonomy" id="984486"/>
    <lineage>
        <taxon>Eukaryota</taxon>
        <taxon>Fungi</taxon>
        <taxon>Dikarya</taxon>
        <taxon>Ascomycota</taxon>
        <taxon>Saccharomycotina</taxon>
        <taxon>Pichiomycetes</taxon>
        <taxon>Serinales incertae sedis</taxon>
        <taxon>Babjeviella</taxon>
    </lineage>
</organism>
<dbReference type="Proteomes" id="UP000094336">
    <property type="component" value="Unassembled WGS sequence"/>
</dbReference>
<dbReference type="InterPro" id="IPR001680">
    <property type="entry name" value="WD40_rpt"/>
</dbReference>
<dbReference type="AlphaFoldDB" id="A0A1E3QZM9"/>
<dbReference type="SUPFAM" id="SSF50978">
    <property type="entry name" value="WD40 repeat-like"/>
    <property type="match status" value="1"/>
</dbReference>
<evidence type="ECO:0000256" key="2">
    <source>
        <dbReference type="ARBA" id="ARBA00022737"/>
    </source>
</evidence>
<dbReference type="RefSeq" id="XP_018988477.1">
    <property type="nucleotide sequence ID" value="XM_019127761.1"/>
</dbReference>